<dbReference type="GO" id="GO:0005576">
    <property type="term" value="C:extracellular region"/>
    <property type="evidence" value="ECO:0007669"/>
    <property type="project" value="UniProtKB-SubCell"/>
</dbReference>
<dbReference type="PRINTS" id="PR00313">
    <property type="entry name" value="CABNDNGRPT"/>
</dbReference>
<dbReference type="PROSITE" id="PS00330">
    <property type="entry name" value="HEMOLYSIN_CALCIUM"/>
    <property type="match status" value="2"/>
</dbReference>
<feature type="compositionally biased region" description="Basic and acidic residues" evidence="3">
    <location>
        <begin position="339"/>
        <end position="354"/>
    </location>
</feature>
<name>A0A1I1AZY8_9ACTN</name>
<dbReference type="EMBL" id="PJBV01000016">
    <property type="protein sequence ID" value="PKH40900.1"/>
    <property type="molecule type" value="Genomic_DNA"/>
</dbReference>
<evidence type="ECO:0000256" key="1">
    <source>
        <dbReference type="ARBA" id="ARBA00004613"/>
    </source>
</evidence>
<comment type="subcellular location">
    <subcellularLocation>
        <location evidence="1">Secreted</location>
    </subcellularLocation>
</comment>
<dbReference type="PANTHER" id="PTHR38340:SF1">
    <property type="entry name" value="S-LAYER PROTEIN"/>
    <property type="match status" value="1"/>
</dbReference>
<dbReference type="InterPro" id="IPR018511">
    <property type="entry name" value="Hemolysin-typ_Ca-bd_CS"/>
</dbReference>
<dbReference type="Proteomes" id="UP000199113">
    <property type="component" value="Unassembled WGS sequence"/>
</dbReference>
<dbReference type="InterPro" id="IPR011049">
    <property type="entry name" value="Serralysin-like_metalloprot_C"/>
</dbReference>
<accession>A0A1I1AZY8</accession>
<reference evidence="6" key="2">
    <citation type="submission" date="2016-10" db="EMBL/GenBank/DDBJ databases">
        <authorList>
            <person name="Varghese N."/>
            <person name="Submissions S."/>
        </authorList>
    </citation>
    <scope>NUCLEOTIDE SEQUENCE [LARGE SCALE GENOMIC DNA]</scope>
    <source>
        <strain evidence="6">CGMCC 1.10697</strain>
    </source>
</reference>
<dbReference type="InterPro" id="IPR001343">
    <property type="entry name" value="Hemolysn_Ca-bd"/>
</dbReference>
<dbReference type="SUPFAM" id="SSF51120">
    <property type="entry name" value="beta-Roll"/>
    <property type="match status" value="2"/>
</dbReference>
<dbReference type="Proteomes" id="UP000233565">
    <property type="component" value="Unassembled WGS sequence"/>
</dbReference>
<reference evidence="4 7" key="3">
    <citation type="submission" date="2017-12" db="EMBL/GenBank/DDBJ databases">
        <title>Pharmacopeia of the Arctic Ocean.</title>
        <authorList>
            <person name="Collins E."/>
            <person name="Ducluzeau A.-L."/>
        </authorList>
    </citation>
    <scope>NUCLEOTIDE SEQUENCE [LARGE SCALE GENOMIC DNA]</scope>
    <source>
        <strain evidence="4 7">DSM 23325</strain>
    </source>
</reference>
<dbReference type="Gene3D" id="2.150.10.10">
    <property type="entry name" value="Serralysin-like metalloprotease, C-terminal"/>
    <property type="match status" value="1"/>
</dbReference>
<sequence>MRRTVTDTLPTVIGGWLTQGGTVLQRSTTLVVTALVTGALSAPSSAASATAETCQGRAATIVGTGPTIQGTPGDDVIVTGTSQRTYAVAGNDLVCVSPSAVLVVAGDGDDVVDASQAGLTTSVTYLGAGLDRYLGGPGPSYVYADGTDDTVTDAWRAYLTVTAPVTGTPGTYTGGGIAVWSADQDVEIDLDTNMVTVGGVHAVNLSGIVHAGVVAPRAVLRGNAEDNYLWGAGCDVLFVGKGGNDTLRGASYSDDSPYAQIKSECVGMKATMRGGSGDDSIQGWQGLNRLVGNAGNDELQGRALSDVLLGGSGRDDLRGGEGSDVLRGGGGRDTAYGQDGRDRCDAERERRCER</sequence>
<evidence type="ECO:0000256" key="2">
    <source>
        <dbReference type="ARBA" id="ARBA00022525"/>
    </source>
</evidence>
<proteinExistence type="predicted"/>
<dbReference type="STRING" id="748909.SAMN05192575_11121"/>
<keyword evidence="7" id="KW-1185">Reference proteome</keyword>
<evidence type="ECO:0000256" key="3">
    <source>
        <dbReference type="SAM" id="MobiDB-lite"/>
    </source>
</evidence>
<evidence type="ECO:0000313" key="7">
    <source>
        <dbReference type="Proteomes" id="UP000233565"/>
    </source>
</evidence>
<dbReference type="InterPro" id="IPR050557">
    <property type="entry name" value="RTX_toxin/Mannuronan_C5-epim"/>
</dbReference>
<organism evidence="5 6">
    <name type="scientific">Nocardioides alpinus</name>
    <dbReference type="NCBI Taxonomy" id="748909"/>
    <lineage>
        <taxon>Bacteria</taxon>
        <taxon>Bacillati</taxon>
        <taxon>Actinomycetota</taxon>
        <taxon>Actinomycetes</taxon>
        <taxon>Propionibacteriales</taxon>
        <taxon>Nocardioidaceae</taxon>
        <taxon>Nocardioides</taxon>
    </lineage>
</organism>
<reference evidence="5" key="1">
    <citation type="submission" date="2016-10" db="EMBL/GenBank/DDBJ databases">
        <authorList>
            <person name="de Groot N.N."/>
        </authorList>
    </citation>
    <scope>NUCLEOTIDE SEQUENCE [LARGE SCALE GENOMIC DNA]</scope>
    <source>
        <strain evidence="5">CGMCC 1.10697</strain>
    </source>
</reference>
<evidence type="ECO:0000313" key="5">
    <source>
        <dbReference type="EMBL" id="SFB41823.1"/>
    </source>
</evidence>
<dbReference type="PANTHER" id="PTHR38340">
    <property type="entry name" value="S-LAYER PROTEIN"/>
    <property type="match status" value="1"/>
</dbReference>
<dbReference type="EMBL" id="FOKC01000011">
    <property type="protein sequence ID" value="SFB41823.1"/>
    <property type="molecule type" value="Genomic_DNA"/>
</dbReference>
<gene>
    <name evidence="4" type="ORF">CXG46_10565</name>
    <name evidence="5" type="ORF">SAMN05192575_11121</name>
</gene>
<protein>
    <submittedName>
        <fullName evidence="5">Hemolysin-type calcium-binding repeat-containing protein</fullName>
    </submittedName>
</protein>
<feature type="region of interest" description="Disordered" evidence="3">
    <location>
        <begin position="315"/>
        <end position="354"/>
    </location>
</feature>
<dbReference type="Pfam" id="PF00353">
    <property type="entry name" value="HemolysinCabind"/>
    <property type="match status" value="3"/>
</dbReference>
<keyword evidence="2" id="KW-0964">Secreted</keyword>
<evidence type="ECO:0000313" key="4">
    <source>
        <dbReference type="EMBL" id="PKH40900.1"/>
    </source>
</evidence>
<dbReference type="AlphaFoldDB" id="A0A1I1AZY8"/>
<evidence type="ECO:0000313" key="6">
    <source>
        <dbReference type="Proteomes" id="UP000199113"/>
    </source>
</evidence>
<dbReference type="GO" id="GO:0005509">
    <property type="term" value="F:calcium ion binding"/>
    <property type="evidence" value="ECO:0007669"/>
    <property type="project" value="InterPro"/>
</dbReference>